<comment type="caution">
    <text evidence="1">The sequence shown here is derived from an EMBL/GenBank/DDBJ whole genome shotgun (WGS) entry which is preliminary data.</text>
</comment>
<gene>
    <name evidence="1" type="ORF">MEUPH1_LOCUS5812</name>
</gene>
<dbReference type="EMBL" id="CARXXK010000001">
    <property type="protein sequence ID" value="CAI6349224.1"/>
    <property type="molecule type" value="Genomic_DNA"/>
</dbReference>
<dbReference type="AlphaFoldDB" id="A0AAV0VY87"/>
<sequence>MIHVVTSVVTWVMPTEDEEQLPLEDILDPKLDEDDGEDIILRHIIWLFGQHNTVDALRDAWVILPV</sequence>
<evidence type="ECO:0000313" key="2">
    <source>
        <dbReference type="Proteomes" id="UP001160148"/>
    </source>
</evidence>
<accession>A0AAV0VY87</accession>
<keyword evidence="2" id="KW-1185">Reference proteome</keyword>
<evidence type="ECO:0000313" key="1">
    <source>
        <dbReference type="EMBL" id="CAI6349224.1"/>
    </source>
</evidence>
<organism evidence="1 2">
    <name type="scientific">Macrosiphum euphorbiae</name>
    <name type="common">potato aphid</name>
    <dbReference type="NCBI Taxonomy" id="13131"/>
    <lineage>
        <taxon>Eukaryota</taxon>
        <taxon>Metazoa</taxon>
        <taxon>Ecdysozoa</taxon>
        <taxon>Arthropoda</taxon>
        <taxon>Hexapoda</taxon>
        <taxon>Insecta</taxon>
        <taxon>Pterygota</taxon>
        <taxon>Neoptera</taxon>
        <taxon>Paraneoptera</taxon>
        <taxon>Hemiptera</taxon>
        <taxon>Sternorrhyncha</taxon>
        <taxon>Aphidomorpha</taxon>
        <taxon>Aphidoidea</taxon>
        <taxon>Aphididae</taxon>
        <taxon>Macrosiphini</taxon>
        <taxon>Macrosiphum</taxon>
    </lineage>
</organism>
<protein>
    <submittedName>
        <fullName evidence="1">Uncharacterized protein</fullName>
    </submittedName>
</protein>
<dbReference type="Proteomes" id="UP001160148">
    <property type="component" value="Unassembled WGS sequence"/>
</dbReference>
<name>A0AAV0VY87_9HEMI</name>
<proteinExistence type="predicted"/>
<reference evidence="1 2" key="1">
    <citation type="submission" date="2023-01" db="EMBL/GenBank/DDBJ databases">
        <authorList>
            <person name="Whitehead M."/>
        </authorList>
    </citation>
    <scope>NUCLEOTIDE SEQUENCE [LARGE SCALE GENOMIC DNA]</scope>
</reference>